<dbReference type="RefSeq" id="WP_074914199.1">
    <property type="nucleotide sequence ID" value="NZ_FOXK01000003.1"/>
</dbReference>
<keyword evidence="3" id="KW-1185">Reference proteome</keyword>
<evidence type="ECO:0000313" key="3">
    <source>
        <dbReference type="Proteomes" id="UP000182025"/>
    </source>
</evidence>
<dbReference type="AlphaFoldDB" id="A0A1I5R297"/>
<accession>A0A1I5R297</accession>
<reference evidence="3" key="1">
    <citation type="submission" date="2016-10" db="EMBL/GenBank/DDBJ databases">
        <authorList>
            <person name="Varghese N."/>
            <person name="Submissions S."/>
        </authorList>
    </citation>
    <scope>NUCLEOTIDE SEQUENCE [LARGE SCALE GENOMIC DNA]</scope>
    <source>
        <strain evidence="3">JCM 15604</strain>
    </source>
</reference>
<feature type="chain" id="PRO_5015066022" evidence="1">
    <location>
        <begin position="24"/>
        <end position="100"/>
    </location>
</feature>
<dbReference type="EMBL" id="FOXK01000003">
    <property type="protein sequence ID" value="SFP52461.1"/>
    <property type="molecule type" value="Genomic_DNA"/>
</dbReference>
<protein>
    <submittedName>
        <fullName evidence="2">Uncharacterized protein</fullName>
    </submittedName>
</protein>
<gene>
    <name evidence="2" type="ORF">SAMN05216177_103247</name>
</gene>
<sequence>MLKTKSMLVPLIALALAGGAVMAEPMRDAGLPAVAVQSVAAHDLARDVGQVSVYGLQRLSLPVPDVGRTPILRSDMRIASAGAVFQGAMDLVLVASESPS</sequence>
<evidence type="ECO:0000256" key="1">
    <source>
        <dbReference type="SAM" id="SignalP"/>
    </source>
</evidence>
<name>A0A1I5R297_9GAMM</name>
<keyword evidence="1" id="KW-0732">Signal</keyword>
<evidence type="ECO:0000313" key="2">
    <source>
        <dbReference type="EMBL" id="SFP52461.1"/>
    </source>
</evidence>
<organism evidence="2 3">
    <name type="scientific">Ectopseudomonas toyotomiensis</name>
    <dbReference type="NCBI Taxonomy" id="554344"/>
    <lineage>
        <taxon>Bacteria</taxon>
        <taxon>Pseudomonadati</taxon>
        <taxon>Pseudomonadota</taxon>
        <taxon>Gammaproteobacteria</taxon>
        <taxon>Pseudomonadales</taxon>
        <taxon>Pseudomonadaceae</taxon>
        <taxon>Ectopseudomonas</taxon>
    </lineage>
</organism>
<dbReference type="Proteomes" id="UP000182025">
    <property type="component" value="Unassembled WGS sequence"/>
</dbReference>
<feature type="signal peptide" evidence="1">
    <location>
        <begin position="1"/>
        <end position="23"/>
    </location>
</feature>
<proteinExistence type="predicted"/>